<dbReference type="Gene3D" id="3.40.50.2300">
    <property type="match status" value="1"/>
</dbReference>
<organism evidence="4 5">
    <name type="scientific">Xylanimonas oleitrophica</name>
    <dbReference type="NCBI Taxonomy" id="2607479"/>
    <lineage>
        <taxon>Bacteria</taxon>
        <taxon>Bacillati</taxon>
        <taxon>Actinomycetota</taxon>
        <taxon>Actinomycetes</taxon>
        <taxon>Micrococcales</taxon>
        <taxon>Promicromonosporaceae</taxon>
        <taxon>Xylanimonas</taxon>
    </lineage>
</organism>
<dbReference type="GO" id="GO:0003677">
    <property type="term" value="F:DNA binding"/>
    <property type="evidence" value="ECO:0007669"/>
    <property type="project" value="UniProtKB-KW"/>
</dbReference>
<dbReference type="InterPro" id="IPR001789">
    <property type="entry name" value="Sig_transdc_resp-reg_receiver"/>
</dbReference>
<dbReference type="PROSITE" id="PS50930">
    <property type="entry name" value="HTH_LYTTR"/>
    <property type="match status" value="1"/>
</dbReference>
<dbReference type="SUPFAM" id="SSF52172">
    <property type="entry name" value="CheY-like"/>
    <property type="match status" value="1"/>
</dbReference>
<comment type="caution">
    <text evidence="4">The sequence shown here is derived from an EMBL/GenBank/DDBJ whole genome shotgun (WGS) entry which is preliminary data.</text>
</comment>
<dbReference type="PANTHER" id="PTHR37299">
    <property type="entry name" value="TRANSCRIPTIONAL REGULATOR-RELATED"/>
    <property type="match status" value="1"/>
</dbReference>
<dbReference type="SMART" id="SM00448">
    <property type="entry name" value="REC"/>
    <property type="match status" value="1"/>
</dbReference>
<proteinExistence type="predicted"/>
<dbReference type="Gene3D" id="2.40.50.1020">
    <property type="entry name" value="LytTr DNA-binding domain"/>
    <property type="match status" value="1"/>
</dbReference>
<reference evidence="4 5" key="1">
    <citation type="submission" date="2018-06" db="EMBL/GenBank/DDBJ databases">
        <title>Whole genome sequencing of a novel hydrocarbon degrading bacterial strain, PW21 isolated from oil contaminated produced water sample.</title>
        <authorList>
            <person name="Nagkirti P."/>
            <person name="Shaikh A."/>
            <person name="Gowdaman V."/>
            <person name="Engineer A.E."/>
            <person name="Dagar S."/>
            <person name="Dhakephalkar P.K."/>
        </authorList>
    </citation>
    <scope>NUCLEOTIDE SEQUENCE [LARGE SCALE GENOMIC DNA]</scope>
    <source>
        <strain evidence="4 5">PW21</strain>
    </source>
</reference>
<sequence>MNVAVVDDEETSRRLLASHLERYEQEHGTPLRVTTFEDGARIAEPYRPEFDVVFLDVQMPGMDGFETARRIRELDTDVVLVFVTNMAQHAIRGYEVEALSYLVKPVPYFAFSQELRRSVRRVRRGDRDSIMLPAGGSTARVDLADVLYVESDKHRITVHARDRAYTLTGTLKSFETELAGKGFFRSNSCYLVNLRHVVGVHPTSCVMRGGIELQVSRPRRRAFLDALTDHVGGRLP</sequence>
<feature type="domain" description="HTH LytTR-type" evidence="3">
    <location>
        <begin position="130"/>
        <end position="229"/>
    </location>
</feature>
<evidence type="ECO:0000259" key="2">
    <source>
        <dbReference type="PROSITE" id="PS50110"/>
    </source>
</evidence>
<dbReference type="GO" id="GO:0000156">
    <property type="term" value="F:phosphorelay response regulator activity"/>
    <property type="evidence" value="ECO:0007669"/>
    <property type="project" value="InterPro"/>
</dbReference>
<evidence type="ECO:0000256" key="1">
    <source>
        <dbReference type="PROSITE-ProRule" id="PRU00169"/>
    </source>
</evidence>
<feature type="modified residue" description="4-aspartylphosphate" evidence="1">
    <location>
        <position position="56"/>
    </location>
</feature>
<evidence type="ECO:0000313" key="5">
    <source>
        <dbReference type="Proteomes" id="UP000248783"/>
    </source>
</evidence>
<dbReference type="InterPro" id="IPR011006">
    <property type="entry name" value="CheY-like_superfamily"/>
</dbReference>
<evidence type="ECO:0000313" key="4">
    <source>
        <dbReference type="EMBL" id="PZR53918.1"/>
    </source>
</evidence>
<dbReference type="PROSITE" id="PS50110">
    <property type="entry name" value="RESPONSE_REGULATORY"/>
    <property type="match status" value="1"/>
</dbReference>
<gene>
    <name evidence="4" type="ORF">DNL40_07070</name>
</gene>
<dbReference type="AlphaFoldDB" id="A0A2W5XUH5"/>
<accession>A0A2W5XUH5</accession>
<keyword evidence="1" id="KW-0597">Phosphoprotein</keyword>
<keyword evidence="5" id="KW-1185">Reference proteome</keyword>
<name>A0A2W5XUH5_9MICO</name>
<keyword evidence="4" id="KW-0238">DNA-binding</keyword>
<dbReference type="InterPro" id="IPR007492">
    <property type="entry name" value="LytTR_DNA-bd_dom"/>
</dbReference>
<dbReference type="SMART" id="SM00850">
    <property type="entry name" value="LytTR"/>
    <property type="match status" value="1"/>
</dbReference>
<dbReference type="InterPro" id="IPR046947">
    <property type="entry name" value="LytR-like"/>
</dbReference>
<evidence type="ECO:0000259" key="3">
    <source>
        <dbReference type="PROSITE" id="PS50930"/>
    </source>
</evidence>
<protein>
    <submittedName>
        <fullName evidence="4">DNA-binding response regulator</fullName>
    </submittedName>
</protein>
<dbReference type="Pfam" id="PF04397">
    <property type="entry name" value="LytTR"/>
    <property type="match status" value="1"/>
</dbReference>
<dbReference type="PANTHER" id="PTHR37299:SF1">
    <property type="entry name" value="STAGE 0 SPORULATION PROTEIN A HOMOLOG"/>
    <property type="match status" value="1"/>
</dbReference>
<dbReference type="Proteomes" id="UP000248783">
    <property type="component" value="Unassembled WGS sequence"/>
</dbReference>
<feature type="domain" description="Response regulatory" evidence="2">
    <location>
        <begin position="2"/>
        <end position="119"/>
    </location>
</feature>
<dbReference type="Pfam" id="PF00072">
    <property type="entry name" value="Response_reg"/>
    <property type="match status" value="1"/>
</dbReference>
<dbReference type="CDD" id="cd00156">
    <property type="entry name" value="REC"/>
    <property type="match status" value="1"/>
</dbReference>
<dbReference type="EMBL" id="QKWH01000003">
    <property type="protein sequence ID" value="PZR53918.1"/>
    <property type="molecule type" value="Genomic_DNA"/>
</dbReference>